<name>A0A0C9XZ29_9AGAR</name>
<dbReference type="EMBL" id="KN838536">
    <property type="protein sequence ID" value="KIK10201.1"/>
    <property type="molecule type" value="Genomic_DNA"/>
</dbReference>
<gene>
    <name evidence="1" type="ORF">K443DRAFT_178</name>
</gene>
<sequence length="364" mass="41672">MKKSDVNGDNINEVYKWLKQEKSGVFGLTRIKVAPLVGLDPNKELHDIGTFEIHRSRIPTHLFRSIVVDMDIMLMQYGALPEHKTEEARSMFFSPIFNHLVKQFSFMLRNKPETMLNSCIGTHTGYFFKTFGAVAVLCIEMRLKVGNDDERLKIIAQVIAECDGCYLENSAGNFFLPIHCIFTDGLTYEFFKFDKNLNQPLVRGCFSGDPVHLRRGLKVNDYLSMSTTLPFILQLRCACETVFDVMLSAHIEGLKAYYVRSEEKGKKEGSERPSLDGWVQALQSANRALVVFREAEVQRKDGDLDSADATADQALLALHERYKFYLICSLINRSLFPLSTEAVPTFYRSRFIMRDWDDVEVRKA</sequence>
<evidence type="ECO:0000313" key="1">
    <source>
        <dbReference type="EMBL" id="KIK10201.1"/>
    </source>
</evidence>
<proteinExistence type="predicted"/>
<reference evidence="1 2" key="1">
    <citation type="submission" date="2014-04" db="EMBL/GenBank/DDBJ databases">
        <authorList>
            <consortium name="DOE Joint Genome Institute"/>
            <person name="Kuo A."/>
            <person name="Kohler A."/>
            <person name="Nagy L.G."/>
            <person name="Floudas D."/>
            <person name="Copeland A."/>
            <person name="Barry K.W."/>
            <person name="Cichocki N."/>
            <person name="Veneault-Fourrey C."/>
            <person name="LaButti K."/>
            <person name="Lindquist E.A."/>
            <person name="Lipzen A."/>
            <person name="Lundell T."/>
            <person name="Morin E."/>
            <person name="Murat C."/>
            <person name="Sun H."/>
            <person name="Tunlid A."/>
            <person name="Henrissat B."/>
            <person name="Grigoriev I.V."/>
            <person name="Hibbett D.S."/>
            <person name="Martin F."/>
            <person name="Nordberg H.P."/>
            <person name="Cantor M.N."/>
            <person name="Hua S.X."/>
        </authorList>
    </citation>
    <scope>NUCLEOTIDE SEQUENCE [LARGE SCALE GENOMIC DNA]</scope>
    <source>
        <strain evidence="1 2">LaAM-08-1</strain>
    </source>
</reference>
<evidence type="ECO:0000313" key="2">
    <source>
        <dbReference type="Proteomes" id="UP000054477"/>
    </source>
</evidence>
<dbReference type="AlphaFoldDB" id="A0A0C9XZ29"/>
<organism evidence="1 2">
    <name type="scientific">Laccaria amethystina LaAM-08-1</name>
    <dbReference type="NCBI Taxonomy" id="1095629"/>
    <lineage>
        <taxon>Eukaryota</taxon>
        <taxon>Fungi</taxon>
        <taxon>Dikarya</taxon>
        <taxon>Basidiomycota</taxon>
        <taxon>Agaricomycotina</taxon>
        <taxon>Agaricomycetes</taxon>
        <taxon>Agaricomycetidae</taxon>
        <taxon>Agaricales</taxon>
        <taxon>Agaricineae</taxon>
        <taxon>Hydnangiaceae</taxon>
        <taxon>Laccaria</taxon>
    </lineage>
</organism>
<protein>
    <submittedName>
        <fullName evidence="1">Uncharacterized protein</fullName>
    </submittedName>
</protein>
<dbReference type="OrthoDB" id="3264482at2759"/>
<accession>A0A0C9XZ29</accession>
<keyword evidence="2" id="KW-1185">Reference proteome</keyword>
<reference evidence="2" key="2">
    <citation type="submission" date="2015-01" db="EMBL/GenBank/DDBJ databases">
        <title>Evolutionary Origins and Diversification of the Mycorrhizal Mutualists.</title>
        <authorList>
            <consortium name="DOE Joint Genome Institute"/>
            <consortium name="Mycorrhizal Genomics Consortium"/>
            <person name="Kohler A."/>
            <person name="Kuo A."/>
            <person name="Nagy L.G."/>
            <person name="Floudas D."/>
            <person name="Copeland A."/>
            <person name="Barry K.W."/>
            <person name="Cichocki N."/>
            <person name="Veneault-Fourrey C."/>
            <person name="LaButti K."/>
            <person name="Lindquist E.A."/>
            <person name="Lipzen A."/>
            <person name="Lundell T."/>
            <person name="Morin E."/>
            <person name="Murat C."/>
            <person name="Riley R."/>
            <person name="Ohm R."/>
            <person name="Sun H."/>
            <person name="Tunlid A."/>
            <person name="Henrissat B."/>
            <person name="Grigoriev I.V."/>
            <person name="Hibbett D.S."/>
            <person name="Martin F."/>
        </authorList>
    </citation>
    <scope>NUCLEOTIDE SEQUENCE [LARGE SCALE GENOMIC DNA]</scope>
    <source>
        <strain evidence="2">LaAM-08-1</strain>
    </source>
</reference>
<dbReference type="HOGENOM" id="CLU_047141_0_0_1"/>
<dbReference type="Proteomes" id="UP000054477">
    <property type="component" value="Unassembled WGS sequence"/>
</dbReference>